<dbReference type="CDD" id="cd00051">
    <property type="entry name" value="EFh"/>
    <property type="match status" value="1"/>
</dbReference>
<sequence>MYINPPSTLLKSSRETISHKHQLKLIRYLIPFKNMGFAVTTNSKEGNLCLTKEQLKSLFLKHDSNHDNHLSRKELRQAFDELGAFSARYRAARGLSHADADKDGQIDMVELDDLVNYAYKLGYTGQPQDSKHLK</sequence>
<dbReference type="InterPro" id="IPR011992">
    <property type="entry name" value="EF-hand-dom_pair"/>
</dbReference>
<dbReference type="Proteomes" id="UP001164929">
    <property type="component" value="Chromosome 2"/>
</dbReference>
<evidence type="ECO:0000256" key="1">
    <source>
        <dbReference type="ARBA" id="ARBA00022837"/>
    </source>
</evidence>
<dbReference type="Pfam" id="PF13405">
    <property type="entry name" value="EF-hand_6"/>
    <property type="match status" value="1"/>
</dbReference>
<dbReference type="EMBL" id="JAQIZT010000002">
    <property type="protein sequence ID" value="KAJ7009187.1"/>
    <property type="molecule type" value="Genomic_DNA"/>
</dbReference>
<dbReference type="GO" id="GO:0005509">
    <property type="term" value="F:calcium ion binding"/>
    <property type="evidence" value="ECO:0007669"/>
    <property type="project" value="InterPro"/>
</dbReference>
<keyword evidence="4" id="KW-1185">Reference proteome</keyword>
<dbReference type="InterPro" id="IPR002048">
    <property type="entry name" value="EF_hand_dom"/>
</dbReference>
<protein>
    <recommendedName>
        <fullName evidence="2">EF-hand domain-containing protein</fullName>
    </recommendedName>
</protein>
<feature type="domain" description="EF-hand" evidence="2">
    <location>
        <begin position="50"/>
        <end position="85"/>
    </location>
</feature>
<accession>A0AAD6WEA2</accession>
<dbReference type="SUPFAM" id="SSF47473">
    <property type="entry name" value="EF-hand"/>
    <property type="match status" value="1"/>
</dbReference>
<dbReference type="Gene3D" id="1.10.238.10">
    <property type="entry name" value="EF-hand"/>
    <property type="match status" value="1"/>
</dbReference>
<keyword evidence="1" id="KW-0106">Calcium</keyword>
<name>A0AAD6WEA2_9ROSI</name>
<evidence type="ECO:0000259" key="2">
    <source>
        <dbReference type="PROSITE" id="PS50222"/>
    </source>
</evidence>
<proteinExistence type="predicted"/>
<comment type="caution">
    <text evidence="3">The sequence shown here is derived from an EMBL/GenBank/DDBJ whole genome shotgun (WGS) entry which is preliminary data.</text>
</comment>
<dbReference type="AlphaFoldDB" id="A0AAD6WEA2"/>
<organism evidence="3 4">
    <name type="scientific">Populus alba x Populus x berolinensis</name>
    <dbReference type="NCBI Taxonomy" id="444605"/>
    <lineage>
        <taxon>Eukaryota</taxon>
        <taxon>Viridiplantae</taxon>
        <taxon>Streptophyta</taxon>
        <taxon>Embryophyta</taxon>
        <taxon>Tracheophyta</taxon>
        <taxon>Spermatophyta</taxon>
        <taxon>Magnoliopsida</taxon>
        <taxon>eudicotyledons</taxon>
        <taxon>Gunneridae</taxon>
        <taxon>Pentapetalae</taxon>
        <taxon>rosids</taxon>
        <taxon>fabids</taxon>
        <taxon>Malpighiales</taxon>
        <taxon>Salicaceae</taxon>
        <taxon>Saliceae</taxon>
        <taxon>Populus</taxon>
    </lineage>
</organism>
<evidence type="ECO:0000313" key="3">
    <source>
        <dbReference type="EMBL" id="KAJ7009187.1"/>
    </source>
</evidence>
<dbReference type="Pfam" id="PF13202">
    <property type="entry name" value="EF-hand_5"/>
    <property type="match status" value="1"/>
</dbReference>
<evidence type="ECO:0000313" key="4">
    <source>
        <dbReference type="Proteomes" id="UP001164929"/>
    </source>
</evidence>
<gene>
    <name evidence="3" type="ORF">NC653_007732</name>
</gene>
<dbReference type="PROSITE" id="PS50222">
    <property type="entry name" value="EF_HAND_2"/>
    <property type="match status" value="1"/>
</dbReference>
<reference evidence="3" key="1">
    <citation type="journal article" date="2023" name="Mol. Ecol. Resour.">
        <title>Chromosome-level genome assembly of a triploid poplar Populus alba 'Berolinensis'.</title>
        <authorList>
            <person name="Chen S."/>
            <person name="Yu Y."/>
            <person name="Wang X."/>
            <person name="Wang S."/>
            <person name="Zhang T."/>
            <person name="Zhou Y."/>
            <person name="He R."/>
            <person name="Meng N."/>
            <person name="Wang Y."/>
            <person name="Liu W."/>
            <person name="Liu Z."/>
            <person name="Liu J."/>
            <person name="Guo Q."/>
            <person name="Huang H."/>
            <person name="Sederoff R.R."/>
            <person name="Wang G."/>
            <person name="Qu G."/>
            <person name="Chen S."/>
        </authorList>
    </citation>
    <scope>NUCLEOTIDE SEQUENCE</scope>
    <source>
        <strain evidence="3">SC-2020</strain>
    </source>
</reference>
<dbReference type="PROSITE" id="PS00018">
    <property type="entry name" value="EF_HAND_1"/>
    <property type="match status" value="2"/>
</dbReference>
<dbReference type="InterPro" id="IPR018247">
    <property type="entry name" value="EF_Hand_1_Ca_BS"/>
</dbReference>